<organism evidence="11 12">
    <name type="scientific">Lentinula raphanica</name>
    <dbReference type="NCBI Taxonomy" id="153919"/>
    <lineage>
        <taxon>Eukaryota</taxon>
        <taxon>Fungi</taxon>
        <taxon>Dikarya</taxon>
        <taxon>Basidiomycota</taxon>
        <taxon>Agaricomycotina</taxon>
        <taxon>Agaricomycetes</taxon>
        <taxon>Agaricomycetidae</taxon>
        <taxon>Agaricales</taxon>
        <taxon>Marasmiineae</taxon>
        <taxon>Omphalotaceae</taxon>
        <taxon>Lentinula</taxon>
    </lineage>
</organism>
<evidence type="ECO:0000313" key="11">
    <source>
        <dbReference type="EMBL" id="KAJ3833487.1"/>
    </source>
</evidence>
<keyword evidence="12" id="KW-1185">Reference proteome</keyword>
<evidence type="ECO:0000256" key="7">
    <source>
        <dbReference type="ARBA" id="ARBA00022792"/>
    </source>
</evidence>
<dbReference type="SUPFAM" id="SSF161065">
    <property type="entry name" value="ATP synthase D chain-like"/>
    <property type="match status" value="1"/>
</dbReference>
<evidence type="ECO:0000256" key="1">
    <source>
        <dbReference type="ARBA" id="ARBA00004273"/>
    </source>
</evidence>
<evidence type="ECO:0000256" key="9">
    <source>
        <dbReference type="ARBA" id="ARBA00023128"/>
    </source>
</evidence>
<comment type="subcellular location">
    <subcellularLocation>
        <location evidence="1">Mitochondrion inner membrane</location>
    </subcellularLocation>
</comment>
<evidence type="ECO:0000256" key="2">
    <source>
        <dbReference type="ARBA" id="ARBA00006842"/>
    </source>
</evidence>
<dbReference type="InterPro" id="IPR036228">
    <property type="entry name" value="ATP_synth_F0_dsu_sf_mt"/>
</dbReference>
<dbReference type="EMBL" id="MU806686">
    <property type="protein sequence ID" value="KAJ3833487.1"/>
    <property type="molecule type" value="Genomic_DNA"/>
</dbReference>
<keyword evidence="4" id="KW-0813">Transport</keyword>
<dbReference type="GO" id="GO:0015078">
    <property type="term" value="F:proton transmembrane transporter activity"/>
    <property type="evidence" value="ECO:0007669"/>
    <property type="project" value="InterPro"/>
</dbReference>
<dbReference type="GO" id="GO:0045259">
    <property type="term" value="C:proton-transporting ATP synthase complex"/>
    <property type="evidence" value="ECO:0007669"/>
    <property type="project" value="UniProtKB-KW"/>
</dbReference>
<dbReference type="GO" id="GO:0015986">
    <property type="term" value="P:proton motive force-driven ATP synthesis"/>
    <property type="evidence" value="ECO:0007669"/>
    <property type="project" value="InterPro"/>
</dbReference>
<proteinExistence type="inferred from homology"/>
<keyword evidence="5" id="KW-0138">CF(0)</keyword>
<comment type="similarity">
    <text evidence="2">Belongs to the ATPase d subunit family.</text>
</comment>
<keyword evidence="6" id="KW-0375">Hydrogen ion transport</keyword>
<dbReference type="Proteomes" id="UP001163846">
    <property type="component" value="Unassembled WGS sequence"/>
</dbReference>
<reference evidence="11" key="1">
    <citation type="submission" date="2022-08" db="EMBL/GenBank/DDBJ databases">
        <authorList>
            <consortium name="DOE Joint Genome Institute"/>
            <person name="Min B."/>
            <person name="Riley R."/>
            <person name="Sierra-Patev S."/>
            <person name="Naranjo-Ortiz M."/>
            <person name="Looney B."/>
            <person name="Konkel Z."/>
            <person name="Slot J.C."/>
            <person name="Sakamoto Y."/>
            <person name="Steenwyk J.L."/>
            <person name="Rokas A."/>
            <person name="Carro J."/>
            <person name="Camarero S."/>
            <person name="Ferreira P."/>
            <person name="Molpeceres G."/>
            <person name="Ruiz-Duenas F.J."/>
            <person name="Serrano A."/>
            <person name="Henrissat B."/>
            <person name="Drula E."/>
            <person name="Hughes K.W."/>
            <person name="Mata J.L."/>
            <person name="Ishikawa N.K."/>
            <person name="Vargas-Isla R."/>
            <person name="Ushijima S."/>
            <person name="Smith C.A."/>
            <person name="Ahrendt S."/>
            <person name="Andreopoulos W."/>
            <person name="He G."/>
            <person name="Labutti K."/>
            <person name="Lipzen A."/>
            <person name="Ng V."/>
            <person name="Sandor L."/>
            <person name="Barry K."/>
            <person name="Martinez A.T."/>
            <person name="Xiao Y."/>
            <person name="Gibbons J.G."/>
            <person name="Terashima K."/>
            <person name="Hibbett D.S."/>
            <person name="Grigoriev I.V."/>
        </authorList>
    </citation>
    <scope>NUCLEOTIDE SEQUENCE</scope>
    <source>
        <strain evidence="11">TFB9207</strain>
    </source>
</reference>
<evidence type="ECO:0000256" key="6">
    <source>
        <dbReference type="ARBA" id="ARBA00022781"/>
    </source>
</evidence>
<dbReference type="InterPro" id="IPR008689">
    <property type="entry name" value="ATP_synth_F0_dsu_mt"/>
</dbReference>
<protein>
    <recommendedName>
        <fullName evidence="3">ATP synthase subunit d, mitochondrial</fullName>
    </recommendedName>
</protein>
<dbReference type="Gene3D" id="6.10.280.70">
    <property type="match status" value="1"/>
</dbReference>
<dbReference type="AlphaFoldDB" id="A0AA38U6X7"/>
<dbReference type="Pfam" id="PF05873">
    <property type="entry name" value="Mt_ATP-synt_D"/>
    <property type="match status" value="1"/>
</dbReference>
<keyword evidence="8" id="KW-0406">Ion transport</keyword>
<dbReference type="PANTHER" id="PTHR12700">
    <property type="entry name" value="ATP SYNTHASE SUBUNIT D, MITOCHONDRIAL"/>
    <property type="match status" value="1"/>
</dbReference>
<evidence type="ECO:0000313" key="12">
    <source>
        <dbReference type="Proteomes" id="UP001163846"/>
    </source>
</evidence>
<keyword evidence="9" id="KW-0496">Mitochondrion</keyword>
<evidence type="ECO:0000256" key="8">
    <source>
        <dbReference type="ARBA" id="ARBA00023065"/>
    </source>
</evidence>
<evidence type="ECO:0000256" key="10">
    <source>
        <dbReference type="ARBA" id="ARBA00023136"/>
    </source>
</evidence>
<evidence type="ECO:0000256" key="4">
    <source>
        <dbReference type="ARBA" id="ARBA00022448"/>
    </source>
</evidence>
<name>A0AA38U6X7_9AGAR</name>
<evidence type="ECO:0000256" key="3">
    <source>
        <dbReference type="ARBA" id="ARBA00021688"/>
    </source>
</evidence>
<evidence type="ECO:0000256" key="5">
    <source>
        <dbReference type="ARBA" id="ARBA00022547"/>
    </source>
</evidence>
<accession>A0AA38U6X7</accession>
<comment type="caution">
    <text evidence="11">The sequence shown here is derived from an EMBL/GenBank/DDBJ whole genome shotgun (WGS) entry which is preliminary data.</text>
</comment>
<sequence length="140" mass="15841">MYYSKGSQNALQTNMPSKTATAVLDFTRIYTCLGKETIASLQAFHQCHGEAQRAQATYSSQPTTVDFSHYRSNLMNKATMDKAEKLFKDFKPVSYKHITVIQAFEAKVAKETEEKIDVELKDLQATPKNIEEAYSFQARG</sequence>
<gene>
    <name evidence="11" type="ORF">F5878DRAFT_728791</name>
</gene>
<keyword evidence="10" id="KW-0472">Membrane</keyword>
<dbReference type="GO" id="GO:0005743">
    <property type="term" value="C:mitochondrial inner membrane"/>
    <property type="evidence" value="ECO:0007669"/>
    <property type="project" value="UniProtKB-SubCell"/>
</dbReference>
<keyword evidence="7" id="KW-0999">Mitochondrion inner membrane</keyword>